<keyword evidence="1" id="KW-0812">Transmembrane</keyword>
<comment type="caution">
    <text evidence="2">The sequence shown here is derived from an EMBL/GenBank/DDBJ whole genome shotgun (WGS) entry which is preliminary data.</text>
</comment>
<feature type="transmembrane region" description="Helical" evidence="1">
    <location>
        <begin position="41"/>
        <end position="60"/>
    </location>
</feature>
<feature type="transmembrane region" description="Helical" evidence="1">
    <location>
        <begin position="12"/>
        <end position="34"/>
    </location>
</feature>
<dbReference type="RefSeq" id="WP_085910661.1">
    <property type="nucleotide sequence ID" value="NZ_AP018920.1"/>
</dbReference>
<evidence type="ECO:0000313" key="3">
    <source>
        <dbReference type="Proteomes" id="UP000194360"/>
    </source>
</evidence>
<evidence type="ECO:0000313" key="2">
    <source>
        <dbReference type="EMBL" id="OSY44228.1"/>
    </source>
</evidence>
<evidence type="ECO:0000256" key="1">
    <source>
        <dbReference type="SAM" id="Phobius"/>
    </source>
</evidence>
<gene>
    <name evidence="2" type="ORF">BG845_00349</name>
</gene>
<organism evidence="2 3">
    <name type="scientific">Pseudonocardia autotrophica</name>
    <name type="common">Amycolata autotrophica</name>
    <name type="synonym">Nocardia autotrophica</name>
    <dbReference type="NCBI Taxonomy" id="2074"/>
    <lineage>
        <taxon>Bacteria</taxon>
        <taxon>Bacillati</taxon>
        <taxon>Actinomycetota</taxon>
        <taxon>Actinomycetes</taxon>
        <taxon>Pseudonocardiales</taxon>
        <taxon>Pseudonocardiaceae</taxon>
        <taxon>Pseudonocardia</taxon>
    </lineage>
</organism>
<proteinExistence type="predicted"/>
<keyword evidence="3" id="KW-1185">Reference proteome</keyword>
<reference evidence="2 3" key="1">
    <citation type="submission" date="2016-09" db="EMBL/GenBank/DDBJ databases">
        <title>Pseudonocardia autotrophica DSM535, a candidate organism with high potential of specific P450 cytochromes.</title>
        <authorList>
            <person name="Grumaz C."/>
            <person name="Vainshtein Y."/>
            <person name="Kirstahler P."/>
            <person name="Sohn K."/>
        </authorList>
    </citation>
    <scope>NUCLEOTIDE SEQUENCE [LARGE SCALE GENOMIC DNA]</scope>
    <source>
        <strain evidence="2 3">DSM 535</strain>
    </source>
</reference>
<keyword evidence="1" id="KW-1133">Transmembrane helix</keyword>
<dbReference type="Proteomes" id="UP000194360">
    <property type="component" value="Unassembled WGS sequence"/>
</dbReference>
<accession>A0A1Y2NBF9</accession>
<dbReference type="STRING" id="2074.BG845_00349"/>
<sequence length="66" mass="6914">MRSVFYPLPASQVWVLIAFVAGAGSAFLPGVGAVELLGVSLTAWLLLLLMVLVPIVTIVVTSTETD</sequence>
<dbReference type="EMBL" id="MIGB01000001">
    <property type="protein sequence ID" value="OSY44228.1"/>
    <property type="molecule type" value="Genomic_DNA"/>
</dbReference>
<protein>
    <submittedName>
        <fullName evidence="2">Uncharacterized protein</fullName>
    </submittedName>
</protein>
<dbReference type="AlphaFoldDB" id="A0A1Y2NBF9"/>
<name>A0A1Y2NBF9_PSEAH</name>
<keyword evidence="1" id="KW-0472">Membrane</keyword>